<protein>
    <recommendedName>
        <fullName evidence="2">Fe-S cluster assembly protein SufB</fullName>
    </recommendedName>
</protein>
<evidence type="ECO:0008006" key="2">
    <source>
        <dbReference type="Google" id="ProtNLM"/>
    </source>
</evidence>
<sequence length="124" mass="14388">MSTEQNSVSDILEDNTYKFGFTTDVESETFAKGLDEDVIRAISKKKKEPAFMLDFRLKAFAKWKTMKAPKWPNVQYPPIDFQDISYYSAPKKKKVLQSLDEVDPEIMRTFEKLGIPLDEQKKLA</sequence>
<feature type="non-terminal residue" evidence="1">
    <location>
        <position position="124"/>
    </location>
</feature>
<proteinExistence type="predicted"/>
<dbReference type="SUPFAM" id="SSF101960">
    <property type="entry name" value="Stabilizer of iron transporter SufD"/>
    <property type="match status" value="1"/>
</dbReference>
<accession>A0A382GVX9</accession>
<dbReference type="GO" id="GO:0016226">
    <property type="term" value="P:iron-sulfur cluster assembly"/>
    <property type="evidence" value="ECO:0007669"/>
    <property type="project" value="InterPro"/>
</dbReference>
<dbReference type="InterPro" id="IPR055346">
    <property type="entry name" value="Fe-S_cluster_assembly_SufBD"/>
</dbReference>
<evidence type="ECO:0000313" key="1">
    <source>
        <dbReference type="EMBL" id="SVB79044.1"/>
    </source>
</evidence>
<organism evidence="1">
    <name type="scientific">marine metagenome</name>
    <dbReference type="NCBI Taxonomy" id="408172"/>
    <lineage>
        <taxon>unclassified sequences</taxon>
        <taxon>metagenomes</taxon>
        <taxon>ecological metagenomes</taxon>
    </lineage>
</organism>
<dbReference type="EMBL" id="UINC01057652">
    <property type="protein sequence ID" value="SVB79044.1"/>
    <property type="molecule type" value="Genomic_DNA"/>
</dbReference>
<dbReference type="AlphaFoldDB" id="A0A382GVX9"/>
<gene>
    <name evidence="1" type="ORF">METZ01_LOCUS231898</name>
</gene>
<name>A0A382GVX9_9ZZZZ</name>
<reference evidence="1" key="1">
    <citation type="submission" date="2018-05" db="EMBL/GenBank/DDBJ databases">
        <authorList>
            <person name="Lanie J.A."/>
            <person name="Ng W.-L."/>
            <person name="Kazmierczak K.M."/>
            <person name="Andrzejewski T.M."/>
            <person name="Davidsen T.M."/>
            <person name="Wayne K.J."/>
            <person name="Tettelin H."/>
            <person name="Glass J.I."/>
            <person name="Rusch D."/>
            <person name="Podicherti R."/>
            <person name="Tsui H.-C.T."/>
            <person name="Winkler M.E."/>
        </authorList>
    </citation>
    <scope>NUCLEOTIDE SEQUENCE</scope>
</reference>
<dbReference type="PANTHER" id="PTHR30508">
    <property type="entry name" value="FES CLUSTER ASSEMBLY PROTEIN SUF"/>
    <property type="match status" value="1"/>
</dbReference>
<dbReference type="PANTHER" id="PTHR30508:SF1">
    <property type="entry name" value="UPF0051 PROTEIN ABCI8, CHLOROPLASTIC-RELATED"/>
    <property type="match status" value="1"/>
</dbReference>
<dbReference type="InterPro" id="IPR037284">
    <property type="entry name" value="SUF_FeS_clus_asmbl_SufBD_sf"/>
</dbReference>